<evidence type="ECO:0000256" key="4">
    <source>
        <dbReference type="RuleBase" id="RU003910"/>
    </source>
</evidence>
<keyword evidence="3 4" id="KW-0687">Ribonucleoprotein</keyword>
<dbReference type="GO" id="GO:0070181">
    <property type="term" value="F:small ribosomal subunit rRNA binding"/>
    <property type="evidence" value="ECO:0007669"/>
    <property type="project" value="TreeGrafter"/>
</dbReference>
<dbReference type="InterPro" id="IPR001648">
    <property type="entry name" value="Ribosomal_bS18"/>
</dbReference>
<keyword evidence="2 4" id="KW-0689">Ribosomal protein</keyword>
<evidence type="ECO:0000313" key="5">
    <source>
        <dbReference type="EMBL" id="PIS07325.1"/>
    </source>
</evidence>
<evidence type="ECO:0000256" key="1">
    <source>
        <dbReference type="ARBA" id="ARBA00005589"/>
    </source>
</evidence>
<reference evidence="6" key="1">
    <citation type="submission" date="2017-09" db="EMBL/GenBank/DDBJ databases">
        <title>Depth-based differentiation of microbial function through sediment-hosted aquifers and enrichment of novel symbionts in the deep terrestrial subsurface.</title>
        <authorList>
            <person name="Probst A.J."/>
            <person name="Ladd B."/>
            <person name="Jarett J.K."/>
            <person name="Geller-Mcgrath D.E."/>
            <person name="Sieber C.M.K."/>
            <person name="Emerson J.B."/>
            <person name="Anantharaman K."/>
            <person name="Thomas B.C."/>
            <person name="Malmstrom R."/>
            <person name="Stieglmeier M."/>
            <person name="Klingl A."/>
            <person name="Woyke T."/>
            <person name="Ryan C.M."/>
            <person name="Banfield J.F."/>
        </authorList>
    </citation>
    <scope>NUCLEOTIDE SEQUENCE [LARGE SCALE GENOMIC DNA]</scope>
</reference>
<dbReference type="Proteomes" id="UP000231382">
    <property type="component" value="Unassembled WGS sequence"/>
</dbReference>
<dbReference type="Pfam" id="PF01084">
    <property type="entry name" value="Ribosomal_S18"/>
    <property type="match status" value="1"/>
</dbReference>
<comment type="caution">
    <text evidence="5">The sequence shown here is derived from an EMBL/GenBank/DDBJ whole genome shotgun (WGS) entry which is preliminary data.</text>
</comment>
<dbReference type="SUPFAM" id="SSF46911">
    <property type="entry name" value="Ribosomal protein S18"/>
    <property type="match status" value="1"/>
</dbReference>
<organism evidence="5 6">
    <name type="scientific">Candidatus Berkelbacteria bacterium CG10_big_fil_rev_8_21_14_0_10_43_13</name>
    <dbReference type="NCBI Taxonomy" id="1974514"/>
    <lineage>
        <taxon>Bacteria</taxon>
        <taxon>Candidatus Berkelbacteria</taxon>
    </lineage>
</organism>
<comment type="similarity">
    <text evidence="1 4">Belongs to the bacterial ribosomal protein bS18 family.</text>
</comment>
<protein>
    <submittedName>
        <fullName evidence="5">30S ribosomal protein S18</fullName>
    </submittedName>
</protein>
<dbReference type="EMBL" id="PEZW01000028">
    <property type="protein sequence ID" value="PIS07325.1"/>
    <property type="molecule type" value="Genomic_DNA"/>
</dbReference>
<gene>
    <name evidence="5" type="primary">rpsR</name>
    <name evidence="5" type="ORF">COT78_04180</name>
</gene>
<proteinExistence type="inferred from homology"/>
<dbReference type="Gene3D" id="4.10.640.10">
    <property type="entry name" value="Ribosomal protein S18"/>
    <property type="match status" value="1"/>
</dbReference>
<dbReference type="AlphaFoldDB" id="A0A2H0W5F7"/>
<dbReference type="GO" id="GO:0006412">
    <property type="term" value="P:translation"/>
    <property type="evidence" value="ECO:0007669"/>
    <property type="project" value="InterPro"/>
</dbReference>
<dbReference type="InterPro" id="IPR036870">
    <property type="entry name" value="Ribosomal_bS18_sf"/>
</dbReference>
<dbReference type="GO" id="GO:0022627">
    <property type="term" value="C:cytosolic small ribosomal subunit"/>
    <property type="evidence" value="ECO:0007669"/>
    <property type="project" value="TreeGrafter"/>
</dbReference>
<accession>A0A2H0W5F7</accession>
<dbReference type="PANTHER" id="PTHR13479">
    <property type="entry name" value="30S RIBOSOMAL PROTEIN S18"/>
    <property type="match status" value="1"/>
</dbReference>
<dbReference type="PANTHER" id="PTHR13479:SF40">
    <property type="entry name" value="SMALL RIBOSOMAL SUBUNIT PROTEIN BS18M"/>
    <property type="match status" value="1"/>
</dbReference>
<dbReference type="GO" id="GO:0003735">
    <property type="term" value="F:structural constituent of ribosome"/>
    <property type="evidence" value="ECO:0007669"/>
    <property type="project" value="InterPro"/>
</dbReference>
<dbReference type="NCBIfam" id="TIGR00165">
    <property type="entry name" value="S18"/>
    <property type="match status" value="1"/>
</dbReference>
<evidence type="ECO:0000256" key="3">
    <source>
        <dbReference type="ARBA" id="ARBA00023274"/>
    </source>
</evidence>
<sequence>MARRSRCLICKAKMAEVDYKDVTTIGRYLDRWNKISPASRNNNCSRHQRQTETAIKRARFLGLLPFTVR</sequence>
<dbReference type="PRINTS" id="PR00974">
    <property type="entry name" value="RIBOSOMALS18"/>
</dbReference>
<evidence type="ECO:0000313" key="6">
    <source>
        <dbReference type="Proteomes" id="UP000231382"/>
    </source>
</evidence>
<evidence type="ECO:0000256" key="2">
    <source>
        <dbReference type="ARBA" id="ARBA00022980"/>
    </source>
</evidence>
<name>A0A2H0W5F7_9BACT</name>